<organism evidence="3 4">
    <name type="scientific">Caldimonas brevitalea</name>
    <dbReference type="NCBI Taxonomy" id="413882"/>
    <lineage>
        <taxon>Bacteria</taxon>
        <taxon>Pseudomonadati</taxon>
        <taxon>Pseudomonadota</taxon>
        <taxon>Betaproteobacteria</taxon>
        <taxon>Burkholderiales</taxon>
        <taxon>Sphaerotilaceae</taxon>
        <taxon>Caldimonas</taxon>
    </lineage>
</organism>
<sequence length="519" mass="55646">MCPNCGAPVEFRSPASASAVCSFCRSTLLREGDALRRIGVSGDLFDDHSPLRLGAGGSYQGAGFTLVGRLQYAYEGGSWNEWHALFDNGRSAWLSEDNGRYVLAVDAPLDGPAPPAEVLSAGRPQLVAGRRWDVASVVQARLLAAEGELPKPPVVQSEYWVADLRNEQGEVGTLDYAEPAAPQWSVGRSVALSELKMSGLADAADKSLAAKSIECPNCGASLQITLATTRSVACGMCAAVVQVDPTVGSALDHYRQQNGGESGLEPLLPLGSVGTLALGKAGALPWQVVGYLERCEVPEDAEDEQTFWREYLLYHRREGFVFLVDAEDGWSWVAPLTGAPRIEGQRASYQGATYRKRYTYTATTTYVLGEFYWRVERDQRSVNTDYEGVGTAHARKRLNCERTGQEVVWSGGETVASNVIHKAFGLPDSAAASLERDVQPTGGGRGCLGSAVMMLLLLVLVVFIVIMLSRCGDRSNCDSVRQTFGEASNEYRQCQASARSGGGYSGGSFGGWSSGGGHK</sequence>
<evidence type="ECO:0000256" key="1">
    <source>
        <dbReference type="SAM" id="Phobius"/>
    </source>
</evidence>
<accession>A0A0G3BQ57</accession>
<evidence type="ECO:0000313" key="3">
    <source>
        <dbReference type="EMBL" id="AKJ31559.1"/>
    </source>
</evidence>
<keyword evidence="4" id="KW-1185">Reference proteome</keyword>
<evidence type="ECO:0000313" key="4">
    <source>
        <dbReference type="Proteomes" id="UP000035352"/>
    </source>
</evidence>
<dbReference type="AlphaFoldDB" id="A0A0G3BQ57"/>
<name>A0A0G3BQ57_9BURK</name>
<feature type="domain" description="DUF4178" evidence="2">
    <location>
        <begin position="285"/>
        <end position="415"/>
    </location>
</feature>
<reference evidence="3 4" key="1">
    <citation type="submission" date="2015-05" db="EMBL/GenBank/DDBJ databases">
        <authorList>
            <person name="Tang B."/>
            <person name="Yu Y."/>
        </authorList>
    </citation>
    <scope>NUCLEOTIDE SEQUENCE [LARGE SCALE GENOMIC DNA]</scope>
    <source>
        <strain evidence="3 4">DSM 7029</strain>
    </source>
</reference>
<keyword evidence="1" id="KW-0812">Transmembrane</keyword>
<dbReference type="Pfam" id="PF13785">
    <property type="entry name" value="DUF4178"/>
    <property type="match status" value="2"/>
</dbReference>
<dbReference type="PATRIC" id="fig|413882.6.peg.5079"/>
<feature type="transmembrane region" description="Helical" evidence="1">
    <location>
        <begin position="448"/>
        <end position="468"/>
    </location>
</feature>
<feature type="domain" description="DUF4178" evidence="2">
    <location>
        <begin position="53"/>
        <end position="190"/>
    </location>
</feature>
<dbReference type="KEGG" id="pbh:AAW51_4868"/>
<keyword evidence="1" id="KW-0472">Membrane</keyword>
<protein>
    <recommendedName>
        <fullName evidence="2">DUF4178 domain-containing protein</fullName>
    </recommendedName>
</protein>
<dbReference type="InterPro" id="IPR025235">
    <property type="entry name" value="DUF4178"/>
</dbReference>
<keyword evidence="1" id="KW-1133">Transmembrane helix</keyword>
<dbReference type="STRING" id="413882.AAW51_4868"/>
<proteinExistence type="predicted"/>
<evidence type="ECO:0000259" key="2">
    <source>
        <dbReference type="Pfam" id="PF13785"/>
    </source>
</evidence>
<dbReference type="EMBL" id="CP011371">
    <property type="protein sequence ID" value="AKJ31559.1"/>
    <property type="molecule type" value="Genomic_DNA"/>
</dbReference>
<dbReference type="Proteomes" id="UP000035352">
    <property type="component" value="Chromosome"/>
</dbReference>
<gene>
    <name evidence="3" type="ORF">AAW51_4868</name>
</gene>